<dbReference type="Pfam" id="PF13244">
    <property type="entry name" value="MbhD"/>
    <property type="match status" value="1"/>
</dbReference>
<dbReference type="Pfam" id="PF04039">
    <property type="entry name" value="MnhB"/>
    <property type="match status" value="1"/>
</dbReference>
<evidence type="ECO:0000259" key="11">
    <source>
        <dbReference type="Pfam" id="PF00361"/>
    </source>
</evidence>
<dbReference type="AlphaFoldDB" id="A0A516X5M6"/>
<keyword evidence="5 9" id="KW-0812">Transmembrane</keyword>
<feature type="transmembrane region" description="Helical" evidence="10">
    <location>
        <begin position="125"/>
        <end position="145"/>
    </location>
</feature>
<feature type="domain" description="MrpA C-terminal/MbhD" evidence="14">
    <location>
        <begin position="597"/>
        <end position="661"/>
    </location>
</feature>
<keyword evidence="7" id="KW-0406">Ion transport</keyword>
<evidence type="ECO:0000256" key="8">
    <source>
        <dbReference type="ARBA" id="ARBA00023136"/>
    </source>
</evidence>
<evidence type="ECO:0000256" key="5">
    <source>
        <dbReference type="ARBA" id="ARBA00022692"/>
    </source>
</evidence>
<accession>A0A516X5M6</accession>
<keyword evidence="17" id="KW-1185">Reference proteome</keyword>
<feature type="transmembrane region" description="Helical" evidence="10">
    <location>
        <begin position="826"/>
        <end position="845"/>
    </location>
</feature>
<evidence type="ECO:0000259" key="12">
    <source>
        <dbReference type="Pfam" id="PF00662"/>
    </source>
</evidence>
<dbReference type="Pfam" id="PF00361">
    <property type="entry name" value="Proton_antipo_M"/>
    <property type="match status" value="1"/>
</dbReference>
<feature type="transmembrane region" description="Helical" evidence="10">
    <location>
        <begin position="798"/>
        <end position="820"/>
    </location>
</feature>
<evidence type="ECO:0000256" key="10">
    <source>
        <dbReference type="SAM" id="Phobius"/>
    </source>
</evidence>
<feature type="domain" description="Na+/H+ antiporter MnhB subunit-related protein" evidence="13">
    <location>
        <begin position="799"/>
        <end position="922"/>
    </location>
</feature>
<feature type="transmembrane region" description="Helical" evidence="10">
    <location>
        <begin position="614"/>
        <end position="632"/>
    </location>
</feature>
<reference evidence="16 17" key="2">
    <citation type="submission" date="2019-07" db="EMBL/GenBank/DDBJ databases">
        <authorList>
            <person name="Huang Y."/>
        </authorList>
    </citation>
    <scope>NUCLEOTIDE SEQUENCE [LARGE SCALE GENOMIC DNA]</scope>
    <source>
        <strain evidence="16 17">HY188</strain>
    </source>
</reference>
<dbReference type="InterPro" id="IPR050616">
    <property type="entry name" value="CPA3_Na-H_Antiporter_A"/>
</dbReference>
<dbReference type="EMBL" id="CP041765">
    <property type="protein sequence ID" value="QDQ98356.1"/>
    <property type="molecule type" value="Genomic_DNA"/>
</dbReference>
<dbReference type="GO" id="GO:0015297">
    <property type="term" value="F:antiporter activity"/>
    <property type="evidence" value="ECO:0007669"/>
    <property type="project" value="UniProtKB-KW"/>
</dbReference>
<feature type="transmembrane region" description="Helical" evidence="10">
    <location>
        <begin position="678"/>
        <end position="699"/>
    </location>
</feature>
<feature type="transmembrane region" description="Helical" evidence="10">
    <location>
        <begin position="486"/>
        <end position="510"/>
    </location>
</feature>
<evidence type="ECO:0000256" key="4">
    <source>
        <dbReference type="ARBA" id="ARBA00022475"/>
    </source>
</evidence>
<feature type="transmembrane region" description="Helical" evidence="10">
    <location>
        <begin position="560"/>
        <end position="579"/>
    </location>
</feature>
<protein>
    <submittedName>
        <fullName evidence="16">Na+/H+ antiporter subunit A</fullName>
    </submittedName>
</protein>
<dbReference type="Pfam" id="PF00662">
    <property type="entry name" value="Proton_antipo_N"/>
    <property type="match status" value="1"/>
</dbReference>
<keyword evidence="3" id="KW-0050">Antiport</keyword>
<evidence type="ECO:0000256" key="2">
    <source>
        <dbReference type="ARBA" id="ARBA00022448"/>
    </source>
</evidence>
<evidence type="ECO:0000256" key="6">
    <source>
        <dbReference type="ARBA" id="ARBA00022989"/>
    </source>
</evidence>
<organism evidence="16 17">
    <name type="scientific">Tomitella fengzijianii</name>
    <dbReference type="NCBI Taxonomy" id="2597660"/>
    <lineage>
        <taxon>Bacteria</taxon>
        <taxon>Bacillati</taxon>
        <taxon>Actinomycetota</taxon>
        <taxon>Actinomycetes</taxon>
        <taxon>Mycobacteriales</taxon>
        <taxon>Tomitella</taxon>
    </lineage>
</organism>
<dbReference type="InterPro" id="IPR001516">
    <property type="entry name" value="Proton_antipo_N"/>
</dbReference>
<dbReference type="Pfam" id="PF20501">
    <property type="entry name" value="MbhE"/>
    <property type="match status" value="1"/>
</dbReference>
<feature type="transmembrane region" description="Helical" evidence="10">
    <location>
        <begin position="288"/>
        <end position="307"/>
    </location>
</feature>
<feature type="domain" description="NADH:quinone oxidoreductase/Mrp antiporter transmembrane" evidence="11">
    <location>
        <begin position="120"/>
        <end position="401"/>
    </location>
</feature>
<dbReference type="PANTHER" id="PTHR43373:SF1">
    <property type="entry name" value="NA(+)_H(+) ANTIPORTER SUBUNIT A"/>
    <property type="match status" value="1"/>
</dbReference>
<evidence type="ECO:0000256" key="3">
    <source>
        <dbReference type="ARBA" id="ARBA00022449"/>
    </source>
</evidence>
<dbReference type="PRINTS" id="PR01434">
    <property type="entry name" value="NADHDHGNASE5"/>
</dbReference>
<feature type="transmembrane region" description="Helical" evidence="10">
    <location>
        <begin position="69"/>
        <end position="88"/>
    </location>
</feature>
<feature type="transmembrane region" description="Helical" evidence="10">
    <location>
        <begin position="440"/>
        <end position="466"/>
    </location>
</feature>
<feature type="transmembrane region" description="Helical" evidence="10">
    <location>
        <begin position="100"/>
        <end position="119"/>
    </location>
</feature>
<dbReference type="KEGG" id="toy:FO059_14825"/>
<dbReference type="OrthoDB" id="9811798at2"/>
<dbReference type="InterPro" id="IPR007182">
    <property type="entry name" value="MnhB"/>
</dbReference>
<feature type="transmembrane region" description="Helical" evidence="10">
    <location>
        <begin position="157"/>
        <end position="175"/>
    </location>
</feature>
<feature type="domain" description="NADH-Ubiquinone oxidoreductase (complex I) chain 5 N-terminal" evidence="12">
    <location>
        <begin position="58"/>
        <end position="103"/>
    </location>
</feature>
<feature type="transmembrane region" description="Helical" evidence="10">
    <location>
        <begin position="737"/>
        <end position="756"/>
    </location>
</feature>
<evidence type="ECO:0000259" key="13">
    <source>
        <dbReference type="Pfam" id="PF04039"/>
    </source>
</evidence>
<evidence type="ECO:0000256" key="7">
    <source>
        <dbReference type="ARBA" id="ARBA00023065"/>
    </source>
</evidence>
<keyword evidence="2" id="KW-0813">Transport</keyword>
<evidence type="ECO:0000256" key="9">
    <source>
        <dbReference type="RuleBase" id="RU000320"/>
    </source>
</evidence>
<dbReference type="InterPro" id="IPR001750">
    <property type="entry name" value="ND/Mrp_TM"/>
</dbReference>
<evidence type="ECO:0000256" key="1">
    <source>
        <dbReference type="ARBA" id="ARBA00004651"/>
    </source>
</evidence>
<dbReference type="GO" id="GO:0005886">
    <property type="term" value="C:plasma membrane"/>
    <property type="evidence" value="ECO:0007669"/>
    <property type="project" value="UniProtKB-SubCell"/>
</dbReference>
<proteinExistence type="predicted"/>
<comment type="subcellular location">
    <subcellularLocation>
        <location evidence="1">Cell membrane</location>
        <topology evidence="1">Multi-pass membrane protein</topology>
    </subcellularLocation>
    <subcellularLocation>
        <location evidence="9">Membrane</location>
        <topology evidence="9">Multi-pass membrane protein</topology>
    </subcellularLocation>
</comment>
<dbReference type="InterPro" id="IPR025383">
    <property type="entry name" value="MrpA_C/MbhD"/>
</dbReference>
<reference evidence="16 17" key="1">
    <citation type="submission" date="2019-07" db="EMBL/GenBank/DDBJ databases">
        <title>Tomitella cavernea sp. nov., an actinomycete isolated from soil.</title>
        <authorList>
            <person name="Cheng J."/>
        </authorList>
    </citation>
    <scope>NUCLEOTIDE SEQUENCE [LARGE SCALE GENOMIC DNA]</scope>
    <source>
        <strain evidence="16 17">HY188</strain>
    </source>
</reference>
<dbReference type="PRINTS" id="PR01435">
    <property type="entry name" value="NPOXDRDTASE5"/>
</dbReference>
<dbReference type="RefSeq" id="WP_143909761.1">
    <property type="nucleotide sequence ID" value="NZ_CP041765.1"/>
</dbReference>
<feature type="transmembrane region" description="Helical" evidence="10">
    <location>
        <begin position="638"/>
        <end position="657"/>
    </location>
</feature>
<feature type="transmembrane region" description="Helical" evidence="10">
    <location>
        <begin position="392"/>
        <end position="419"/>
    </location>
</feature>
<dbReference type="PANTHER" id="PTHR43373">
    <property type="entry name" value="NA(+)/H(+) ANTIPORTER SUBUNIT"/>
    <property type="match status" value="1"/>
</dbReference>
<dbReference type="Proteomes" id="UP000317344">
    <property type="component" value="Chromosome"/>
</dbReference>
<feature type="transmembrane region" description="Helical" evidence="10">
    <location>
        <begin position="903"/>
        <end position="925"/>
    </location>
</feature>
<feature type="transmembrane region" description="Helical" evidence="10">
    <location>
        <begin position="866"/>
        <end position="891"/>
    </location>
</feature>
<keyword evidence="6 10" id="KW-1133">Transmembrane helix</keyword>
<feature type="transmembrane region" description="Helical" evidence="10">
    <location>
        <begin position="591"/>
        <end position="609"/>
    </location>
</feature>
<feature type="transmembrane region" description="Helical" evidence="10">
    <location>
        <begin position="195"/>
        <end position="221"/>
    </location>
</feature>
<keyword evidence="4" id="KW-1003">Cell membrane</keyword>
<feature type="transmembrane region" description="Helical" evidence="10">
    <location>
        <begin position="233"/>
        <end position="252"/>
    </location>
</feature>
<dbReference type="GO" id="GO:0006811">
    <property type="term" value="P:monoatomic ion transport"/>
    <property type="evidence" value="ECO:0007669"/>
    <property type="project" value="UniProtKB-KW"/>
</dbReference>
<keyword evidence="8 10" id="KW-0472">Membrane</keyword>
<feature type="transmembrane region" description="Helical" evidence="10">
    <location>
        <begin position="358"/>
        <end position="380"/>
    </location>
</feature>
<evidence type="ECO:0000313" key="16">
    <source>
        <dbReference type="EMBL" id="QDQ98356.1"/>
    </source>
</evidence>
<sequence>MITLLVAYLIAAASAPLLVRTWGRNAFYALAAVPAAGTVWAATAWDSAATVDAQWIPQLSMNFTLRYDALAQILTVLVLGVGALVLVYCARYFHDTEPRLGLFAAELTAFGGAMLGLVLSDNMLLLYIFWEITTVLSFLLVGHYAERATSRQAATKALLVTTAGGLAMLVGIVALGHQAGTFLLSEIIADPPSGVVVNIAVVLLLIGALSKSAIVPFHFWLPGAMAAPTPVSAYLHAAAMVKAGIFLIARLAPAFATTPYWRPLVLTLGLVTMILAGWRSLREYDLKLVLAFGTVSQLGFMVTLVGVGSRDAALAGMAVVVAHALFKSSLFMVVGAIDHATGTRDMRELAGLGRAHPGLAIMAVAATASMAGVPPFIGFVGKEAAFEALDHAPAAAIVLLTGMTVGSIFTVAYSVRFLVGAFAGKGRAPTRAVAGMHAPGAALLAAPALLAAAGLAAGFASGWIDALLAPYADTLPGGGPHPYHLALWHGMTLPVWLTIVVIAGGVAMFAARSTLKRWGPDKPPLGNADRVYEGALRLADRISLRMTGTVQRGSLPITQAVILATFVVLPSATLLLFGVPEVQAAGWDSPWKLAIGALMIGPAVATTVLRNRLAAVLMVGFTGYGMAMIFALHGAPDLALTQFLVETLLLVVFVLVLRKLPAEASAPVPTRRMFRLRSARIALSALVGTTVALLGAYAIGSRTAQPISDAMPDAAYDGGGGKNVVNVLLVDIRAWDTLGEISVLLVVATGVASLVFRHHRLGGALRVSDAPEELRNGPVTRSLRLVGSRISDPRTRSLVLEMTTRLVFPTVMVLSVYFFFAGHNHPGGGFAGGLTAGLALTLRYLAGGRYEIGEALPIDAGKILGVGFLLATGTAAVSLLMGAPVLSSAILEVTLPVIGHVKLVTALFFDAGVYLIVVGMTLDILRSLGAQLDSRAEVKLQ</sequence>
<dbReference type="InterPro" id="IPR046806">
    <property type="entry name" value="MrpA_C/MbhE"/>
</dbReference>
<dbReference type="NCBIfam" id="NF009284">
    <property type="entry name" value="PRK12644.1"/>
    <property type="match status" value="1"/>
</dbReference>
<evidence type="ECO:0000259" key="14">
    <source>
        <dbReference type="Pfam" id="PF13244"/>
    </source>
</evidence>
<feature type="transmembrane region" description="Helical" evidence="10">
    <location>
        <begin position="264"/>
        <end position="281"/>
    </location>
</feature>
<name>A0A516X5M6_9ACTN</name>
<evidence type="ECO:0000313" key="17">
    <source>
        <dbReference type="Proteomes" id="UP000317344"/>
    </source>
</evidence>
<evidence type="ECO:0000259" key="15">
    <source>
        <dbReference type="Pfam" id="PF20501"/>
    </source>
</evidence>
<feature type="transmembrane region" description="Helical" evidence="10">
    <location>
        <begin position="313"/>
        <end position="337"/>
    </location>
</feature>
<feature type="domain" description="MrpA C-terminal/MbhE" evidence="15">
    <location>
        <begin position="677"/>
        <end position="758"/>
    </location>
</feature>
<gene>
    <name evidence="16" type="ORF">FO059_14825</name>
</gene>